<feature type="domain" description="Alpha-carbonic anhydrase" evidence="11">
    <location>
        <begin position="24"/>
        <end position="302"/>
    </location>
</feature>
<gene>
    <name evidence="12" type="ORF">PCAR00345_LOCUS23739</name>
</gene>
<evidence type="ECO:0000313" key="12">
    <source>
        <dbReference type="EMBL" id="CAE0771127.1"/>
    </source>
</evidence>
<dbReference type="InterPro" id="IPR041891">
    <property type="entry name" value="Alpha_CA_prokaryot-like"/>
</dbReference>
<dbReference type="PANTHER" id="PTHR18952:SF265">
    <property type="entry name" value="CARBONIC ANHYDRASE"/>
    <property type="match status" value="1"/>
</dbReference>
<reference evidence="12" key="1">
    <citation type="submission" date="2021-01" db="EMBL/GenBank/DDBJ databases">
        <authorList>
            <person name="Corre E."/>
            <person name="Pelletier E."/>
            <person name="Niang G."/>
            <person name="Scheremetjew M."/>
            <person name="Finn R."/>
            <person name="Kale V."/>
            <person name="Holt S."/>
            <person name="Cochrane G."/>
            <person name="Meng A."/>
            <person name="Brown T."/>
            <person name="Cohen L."/>
        </authorList>
    </citation>
    <scope>NUCLEOTIDE SEQUENCE</scope>
    <source>
        <strain evidence="12">CCMP645</strain>
    </source>
</reference>
<evidence type="ECO:0000256" key="6">
    <source>
        <dbReference type="ARBA" id="ARBA00022833"/>
    </source>
</evidence>
<protein>
    <recommendedName>
        <fullName evidence="4 9">Carbonic anhydrase</fullName>
        <ecNumber evidence="4 9">4.2.1.1</ecNumber>
    </recommendedName>
</protein>
<dbReference type="SUPFAM" id="SSF51069">
    <property type="entry name" value="Carbonic anhydrase"/>
    <property type="match status" value="1"/>
</dbReference>
<dbReference type="InterPro" id="IPR023561">
    <property type="entry name" value="Carbonic_anhydrase_a-class"/>
</dbReference>
<evidence type="ECO:0000256" key="5">
    <source>
        <dbReference type="ARBA" id="ARBA00022723"/>
    </source>
</evidence>
<comment type="similarity">
    <text evidence="3 9">Belongs to the alpha-carbonic anhydrase family.</text>
</comment>
<keyword evidence="7 9" id="KW-0456">Lyase</keyword>
<comment type="function">
    <text evidence="2 9">Reversible hydration of carbon dioxide.</text>
</comment>
<dbReference type="InterPro" id="IPR018338">
    <property type="entry name" value="Carbonic_anhydrase_a-class_CS"/>
</dbReference>
<proteinExistence type="inferred from homology"/>
<keyword evidence="10" id="KW-1133">Transmembrane helix</keyword>
<dbReference type="EC" id="4.2.1.1" evidence="4 9"/>
<dbReference type="GO" id="GO:0008270">
    <property type="term" value="F:zinc ion binding"/>
    <property type="evidence" value="ECO:0007669"/>
    <property type="project" value="UniProtKB-UniRule"/>
</dbReference>
<evidence type="ECO:0000256" key="7">
    <source>
        <dbReference type="ARBA" id="ARBA00023239"/>
    </source>
</evidence>
<dbReference type="EMBL" id="HBIZ01037227">
    <property type="protein sequence ID" value="CAE0771127.1"/>
    <property type="molecule type" value="Transcribed_RNA"/>
</dbReference>
<evidence type="ECO:0000256" key="2">
    <source>
        <dbReference type="ARBA" id="ARBA00002904"/>
    </source>
</evidence>
<name>A0A7S4BMZ1_CHRCT</name>
<dbReference type="InterPro" id="IPR036398">
    <property type="entry name" value="CA_dom_sf"/>
</dbReference>
<evidence type="ECO:0000256" key="3">
    <source>
        <dbReference type="ARBA" id="ARBA00010718"/>
    </source>
</evidence>
<evidence type="ECO:0000256" key="8">
    <source>
        <dbReference type="ARBA" id="ARBA00048348"/>
    </source>
</evidence>
<dbReference type="Gene3D" id="3.10.200.10">
    <property type="entry name" value="Alpha carbonic anhydrase"/>
    <property type="match status" value="1"/>
</dbReference>
<dbReference type="SMART" id="SM01057">
    <property type="entry name" value="Carb_anhydrase"/>
    <property type="match status" value="1"/>
</dbReference>
<feature type="signal peptide" evidence="9">
    <location>
        <begin position="1"/>
        <end position="22"/>
    </location>
</feature>
<dbReference type="CDD" id="cd03124">
    <property type="entry name" value="alpha_CA_prokaryotic_like"/>
    <property type="match status" value="1"/>
</dbReference>
<dbReference type="PROSITE" id="PS51144">
    <property type="entry name" value="ALPHA_CA_2"/>
    <property type="match status" value="1"/>
</dbReference>
<dbReference type="Pfam" id="PF00194">
    <property type="entry name" value="Carb_anhydrase"/>
    <property type="match status" value="1"/>
</dbReference>
<organism evidence="12">
    <name type="scientific">Chrysotila carterae</name>
    <name type="common">Marine alga</name>
    <name type="synonym">Syracosphaera carterae</name>
    <dbReference type="NCBI Taxonomy" id="13221"/>
    <lineage>
        <taxon>Eukaryota</taxon>
        <taxon>Haptista</taxon>
        <taxon>Haptophyta</taxon>
        <taxon>Prymnesiophyceae</taxon>
        <taxon>Isochrysidales</taxon>
        <taxon>Isochrysidaceae</taxon>
        <taxon>Chrysotila</taxon>
    </lineage>
</organism>
<evidence type="ECO:0000256" key="10">
    <source>
        <dbReference type="SAM" id="Phobius"/>
    </source>
</evidence>
<evidence type="ECO:0000256" key="4">
    <source>
        <dbReference type="ARBA" id="ARBA00012925"/>
    </source>
</evidence>
<sequence>MPHPTWAVHAILVSIAFTSVEAQDSWVYTVTPGGAADPVDQLKTWSSFPTCASGREQSPIDILVEDVAEAPTLDGAIKTMLEKVPILPINTGHGFQVHETSPDHAKYVSAGPGGQFVKQTTEAYKGHSYILNQKYNFYQVHWHTPSENTINGEFFPLEAHFVHQLDDGAYLGKESLVGTLSHLAVIGVMYELSDECDPDLDLFWDAFPIDSSKARMAPSEVAVNFNDMLEDIVKDGFYHWDGSLTTPPCTEGVSWNLMKQRLKVCQRQVSRLQEALGNSQQGVTVNNRVVQPLYQRVVVGTTTISKAPQYKAATYFLAPLVLVLAFSLAALLYRGLSSNDAQVLLENNAQSPDASHVRRVHVRKSLSIPARP</sequence>
<keyword evidence="10" id="KW-0812">Transmembrane</keyword>
<evidence type="ECO:0000256" key="9">
    <source>
        <dbReference type="RuleBase" id="RU367011"/>
    </source>
</evidence>
<keyword evidence="10" id="KW-0472">Membrane</keyword>
<feature type="transmembrane region" description="Helical" evidence="10">
    <location>
        <begin position="312"/>
        <end position="333"/>
    </location>
</feature>
<dbReference type="InterPro" id="IPR001148">
    <property type="entry name" value="CA_dom"/>
</dbReference>
<dbReference type="GO" id="GO:0004089">
    <property type="term" value="F:carbonate dehydratase activity"/>
    <property type="evidence" value="ECO:0007669"/>
    <property type="project" value="UniProtKB-UniRule"/>
</dbReference>
<keyword evidence="9" id="KW-0732">Signal</keyword>
<dbReference type="AlphaFoldDB" id="A0A7S4BMZ1"/>
<keyword evidence="5 9" id="KW-0479">Metal-binding</keyword>
<feature type="chain" id="PRO_5031593714" description="Carbonic anhydrase" evidence="9">
    <location>
        <begin position="23"/>
        <end position="372"/>
    </location>
</feature>
<dbReference type="PANTHER" id="PTHR18952">
    <property type="entry name" value="CARBONIC ANHYDRASE"/>
    <property type="match status" value="1"/>
</dbReference>
<dbReference type="PROSITE" id="PS00162">
    <property type="entry name" value="ALPHA_CA_1"/>
    <property type="match status" value="1"/>
</dbReference>
<evidence type="ECO:0000259" key="11">
    <source>
        <dbReference type="PROSITE" id="PS51144"/>
    </source>
</evidence>
<keyword evidence="6 9" id="KW-0862">Zinc</keyword>
<comment type="cofactor">
    <cofactor evidence="1 9">
        <name>Zn(2+)</name>
        <dbReference type="ChEBI" id="CHEBI:29105"/>
    </cofactor>
</comment>
<accession>A0A7S4BMZ1</accession>
<comment type="catalytic activity">
    <reaction evidence="8 9">
        <text>hydrogencarbonate + H(+) = CO2 + H2O</text>
        <dbReference type="Rhea" id="RHEA:10748"/>
        <dbReference type="ChEBI" id="CHEBI:15377"/>
        <dbReference type="ChEBI" id="CHEBI:15378"/>
        <dbReference type="ChEBI" id="CHEBI:16526"/>
        <dbReference type="ChEBI" id="CHEBI:17544"/>
        <dbReference type="EC" id="4.2.1.1"/>
    </reaction>
</comment>
<evidence type="ECO:0000256" key="1">
    <source>
        <dbReference type="ARBA" id="ARBA00001947"/>
    </source>
</evidence>